<dbReference type="InterPro" id="IPR000014">
    <property type="entry name" value="PAS"/>
</dbReference>
<name>A0ABS8C382_9ALTE</name>
<evidence type="ECO:0000256" key="2">
    <source>
        <dbReference type="ARBA" id="ARBA00012438"/>
    </source>
</evidence>
<dbReference type="Proteomes" id="UP000633814">
    <property type="component" value="Unassembled WGS sequence"/>
</dbReference>
<dbReference type="PROSITE" id="PS50113">
    <property type="entry name" value="PAC"/>
    <property type="match status" value="1"/>
</dbReference>
<dbReference type="Pfam" id="PF08447">
    <property type="entry name" value="PAS_3"/>
    <property type="match status" value="1"/>
</dbReference>
<keyword evidence="3" id="KW-0597">Phosphoprotein</keyword>
<dbReference type="InterPro" id="IPR000700">
    <property type="entry name" value="PAS-assoc_C"/>
</dbReference>
<dbReference type="CDD" id="cd00130">
    <property type="entry name" value="PAS"/>
    <property type="match status" value="1"/>
</dbReference>
<gene>
    <name evidence="9" type="ORF">JAO78_008125</name>
</gene>
<dbReference type="PANTHER" id="PTHR43304:SF1">
    <property type="entry name" value="PAC DOMAIN-CONTAINING PROTEIN"/>
    <property type="match status" value="1"/>
</dbReference>
<reference evidence="9 10" key="1">
    <citation type="submission" date="2021-10" db="EMBL/GenBank/DDBJ databases">
        <title>Alishewanella koreense sp. nov. isolated from seawater of southwestern coast in South Korea and the proposal for the reclassification of Rheinheimera perlucida and Rheinheimera tuosuensis as Arsukibacterium perlucida and Arsukibacterium tuosuensis.</title>
        <authorList>
            <person name="Kim K.H."/>
            <person name="Ruan W."/>
            <person name="Kim K.R."/>
            <person name="Baek J.H."/>
            <person name="Jeon C.O."/>
        </authorList>
    </citation>
    <scope>NUCLEOTIDE SEQUENCE [LARGE SCALE GENOMIC DNA]</scope>
    <source>
        <strain evidence="9 10">16-MA</strain>
    </source>
</reference>
<evidence type="ECO:0000256" key="5">
    <source>
        <dbReference type="ARBA" id="ARBA00022777"/>
    </source>
</evidence>
<comment type="catalytic activity">
    <reaction evidence="1">
        <text>ATP + protein L-histidine = ADP + protein N-phospho-L-histidine.</text>
        <dbReference type="EC" id="2.7.13.3"/>
    </reaction>
</comment>
<evidence type="ECO:0000313" key="9">
    <source>
        <dbReference type="EMBL" id="MCB5226780.1"/>
    </source>
</evidence>
<accession>A0ABS8C382</accession>
<evidence type="ECO:0000256" key="1">
    <source>
        <dbReference type="ARBA" id="ARBA00000085"/>
    </source>
</evidence>
<dbReference type="InterPro" id="IPR001610">
    <property type="entry name" value="PAC"/>
</dbReference>
<feature type="domain" description="PAC" evidence="8">
    <location>
        <begin position="321"/>
        <end position="373"/>
    </location>
</feature>
<dbReference type="SMART" id="SM00086">
    <property type="entry name" value="PAC"/>
    <property type="match status" value="1"/>
</dbReference>
<keyword evidence="10" id="KW-1185">Reference proteome</keyword>
<dbReference type="RefSeq" id="WP_226750875.1">
    <property type="nucleotide sequence ID" value="NZ_JAEINI020000004.1"/>
</dbReference>
<evidence type="ECO:0000256" key="3">
    <source>
        <dbReference type="ARBA" id="ARBA00022553"/>
    </source>
</evidence>
<dbReference type="InterPro" id="IPR035965">
    <property type="entry name" value="PAS-like_dom_sf"/>
</dbReference>
<dbReference type="PANTHER" id="PTHR43304">
    <property type="entry name" value="PHYTOCHROME-LIKE PROTEIN CPH1"/>
    <property type="match status" value="1"/>
</dbReference>
<feature type="transmembrane region" description="Helical" evidence="6">
    <location>
        <begin position="12"/>
        <end position="28"/>
    </location>
</feature>
<keyword evidence="4" id="KW-0808">Transferase</keyword>
<keyword evidence="6" id="KW-1133">Transmembrane helix</keyword>
<feature type="transmembrane region" description="Helical" evidence="6">
    <location>
        <begin position="58"/>
        <end position="76"/>
    </location>
</feature>
<proteinExistence type="predicted"/>
<keyword evidence="6" id="KW-0472">Membrane</keyword>
<organism evidence="9 10">
    <name type="scientific">Alishewanella maricola</name>
    <dbReference type="NCBI Taxonomy" id="2795740"/>
    <lineage>
        <taxon>Bacteria</taxon>
        <taxon>Pseudomonadati</taxon>
        <taxon>Pseudomonadota</taxon>
        <taxon>Gammaproteobacteria</taxon>
        <taxon>Alteromonadales</taxon>
        <taxon>Alteromonadaceae</taxon>
        <taxon>Alishewanella</taxon>
    </lineage>
</organism>
<feature type="domain" description="PAS" evidence="7">
    <location>
        <begin position="249"/>
        <end position="318"/>
    </location>
</feature>
<evidence type="ECO:0000259" key="8">
    <source>
        <dbReference type="PROSITE" id="PS50113"/>
    </source>
</evidence>
<dbReference type="EC" id="2.7.13.3" evidence="2"/>
<evidence type="ECO:0000256" key="4">
    <source>
        <dbReference type="ARBA" id="ARBA00022679"/>
    </source>
</evidence>
<protein>
    <recommendedName>
        <fullName evidence="2">histidine kinase</fullName>
        <ecNumber evidence="2">2.7.13.3</ecNumber>
    </recommendedName>
</protein>
<keyword evidence="6" id="KW-0812">Transmembrane</keyword>
<dbReference type="NCBIfam" id="TIGR00229">
    <property type="entry name" value="sensory_box"/>
    <property type="match status" value="1"/>
</dbReference>
<dbReference type="SMART" id="SM00091">
    <property type="entry name" value="PAS"/>
    <property type="match status" value="2"/>
</dbReference>
<dbReference type="Gene3D" id="3.30.450.20">
    <property type="entry name" value="PAS domain"/>
    <property type="match status" value="2"/>
</dbReference>
<feature type="transmembrane region" description="Helical" evidence="6">
    <location>
        <begin position="88"/>
        <end position="107"/>
    </location>
</feature>
<dbReference type="PROSITE" id="PS50112">
    <property type="entry name" value="PAS"/>
    <property type="match status" value="1"/>
</dbReference>
<dbReference type="SUPFAM" id="SSF55785">
    <property type="entry name" value="PYP-like sensor domain (PAS domain)"/>
    <property type="match status" value="2"/>
</dbReference>
<evidence type="ECO:0000259" key="7">
    <source>
        <dbReference type="PROSITE" id="PS50112"/>
    </source>
</evidence>
<dbReference type="EMBL" id="JAEINI020000004">
    <property type="protein sequence ID" value="MCB5226780.1"/>
    <property type="molecule type" value="Genomic_DNA"/>
</dbReference>
<dbReference type="InterPro" id="IPR013655">
    <property type="entry name" value="PAS_fold_3"/>
</dbReference>
<dbReference type="InterPro" id="IPR052162">
    <property type="entry name" value="Sensor_kinase/Photoreceptor"/>
</dbReference>
<comment type="caution">
    <text evidence="9">The sequence shown here is derived from an EMBL/GenBank/DDBJ whole genome shotgun (WGS) entry which is preliminary data.</text>
</comment>
<sequence>MHKTLAFFQSSRYVLTCFILTIFVIFLADSITQLGFAHGMLYSPLILLAGFTYRYRLLNLTASLSIMAIWLGYFIAPPAPDNFSEAYVLANRGLSCLVIAILWWLSFKIITQLKLQQTQLQQEKRARLELNLAQEVAGLSHWHLNDYRKMVVLDKASSQLLKLNKLELTIEQFYACFDSASQTELTNRVQACLFEGKMIKLELQLASQSLPLQRIKLVAYPDPDNRDIVRGLLQNLQPLLSPNDTLGEQIQQFKYLADTLPVKVWIADADGLINFISQSFAVFCGWSAERIVADWLNIIHPEDQMATMSAWQQALQHETSYKIEFRLLGADGNYSWHLMHAVPIYQAPGQLSYWFGSAMDISKQKALWLQTDELKRSLYQILENVTDGLFMLDAHFHFSYINQQALEWIAGNRALSPGKHMTEVFYQSEVDFSPLISAIQRAFAEKQNNQLWFTLLSHTEPSLISIYPASHGVSVLIQLRSTLPKKAGPLSVAPTHH</sequence>
<keyword evidence="5" id="KW-0418">Kinase</keyword>
<evidence type="ECO:0000313" key="10">
    <source>
        <dbReference type="Proteomes" id="UP000633814"/>
    </source>
</evidence>
<evidence type="ECO:0000256" key="6">
    <source>
        <dbReference type="SAM" id="Phobius"/>
    </source>
</evidence>